<protein>
    <submittedName>
        <fullName evidence="3">Septum formation family protein</fullName>
    </submittedName>
</protein>
<organism evidence="3 4">
    <name type="scientific">Nocardioides agariphilus</name>
    <dbReference type="NCBI Taxonomy" id="433664"/>
    <lineage>
        <taxon>Bacteria</taxon>
        <taxon>Bacillati</taxon>
        <taxon>Actinomycetota</taxon>
        <taxon>Actinomycetes</taxon>
        <taxon>Propionibacteriales</taxon>
        <taxon>Nocardioidaceae</taxon>
        <taxon>Nocardioides</taxon>
    </lineage>
</organism>
<reference evidence="3" key="1">
    <citation type="submission" date="2020-11" db="EMBL/GenBank/DDBJ databases">
        <title>Nocardioides cynanchi sp. nov., isolated from soil of rhizosphere of Cynanchum wilfordii.</title>
        <authorList>
            <person name="Lee J.-S."/>
            <person name="Suh M.K."/>
            <person name="Kim J.-S."/>
        </authorList>
    </citation>
    <scope>NUCLEOTIDE SEQUENCE</scope>
    <source>
        <strain evidence="3">KCTC 19276</strain>
    </source>
</reference>
<dbReference type="AlphaFoldDB" id="A0A930VQM9"/>
<evidence type="ECO:0000259" key="2">
    <source>
        <dbReference type="Pfam" id="PF13845"/>
    </source>
</evidence>
<feature type="compositionally biased region" description="Low complexity" evidence="1">
    <location>
        <begin position="1"/>
        <end position="16"/>
    </location>
</feature>
<dbReference type="Proteomes" id="UP000660668">
    <property type="component" value="Unassembled WGS sequence"/>
</dbReference>
<feature type="region of interest" description="Disordered" evidence="1">
    <location>
        <begin position="1"/>
        <end position="39"/>
    </location>
</feature>
<proteinExistence type="predicted"/>
<evidence type="ECO:0000313" key="4">
    <source>
        <dbReference type="Proteomes" id="UP000660668"/>
    </source>
</evidence>
<dbReference type="InterPro" id="IPR026004">
    <property type="entry name" value="Septum_form"/>
</dbReference>
<sequence>MATSRARVGGARHAGGPSARGGLRAGRHPRGIAERDLSGGWPQLRSVGSPVVTPRLRRTTTALAGLVTALALAACGEDLPDTVDPGQVDAVEAPDLGACRDLTTDDLVQSSNATRVVECTQPHTAMTYAVGPFPRTLDDLDYDAAEIGAFAFRTCSSEFVKLLGADESLAMRSVLTWAWFRPSKDAWDEGARWYRCDVVGGSAQTDGLIELPPNVRGLLQRPEDEWLVCALGDTVDDSIKLPCTQAHDWRAVSTIKLGEAADPYPGDKASEATTKDYCSQSVGAWLGYPVDYDFGYTWFHQAEWDAGNRRSVCWAKTSQ</sequence>
<name>A0A930VQM9_9ACTN</name>
<feature type="domain" description="Septum formation-related" evidence="2">
    <location>
        <begin position="97"/>
        <end position="313"/>
    </location>
</feature>
<comment type="caution">
    <text evidence="3">The sequence shown here is derived from an EMBL/GenBank/DDBJ whole genome shotgun (WGS) entry which is preliminary data.</text>
</comment>
<evidence type="ECO:0000256" key="1">
    <source>
        <dbReference type="SAM" id="MobiDB-lite"/>
    </source>
</evidence>
<dbReference type="EMBL" id="JADKPO010000037">
    <property type="protein sequence ID" value="MBF4770056.1"/>
    <property type="molecule type" value="Genomic_DNA"/>
</dbReference>
<evidence type="ECO:0000313" key="3">
    <source>
        <dbReference type="EMBL" id="MBF4770056.1"/>
    </source>
</evidence>
<keyword evidence="4" id="KW-1185">Reference proteome</keyword>
<gene>
    <name evidence="3" type="ORF">ISU10_19970</name>
</gene>
<dbReference type="Pfam" id="PF13845">
    <property type="entry name" value="Septum_form"/>
    <property type="match status" value="1"/>
</dbReference>
<accession>A0A930VQM9</accession>